<keyword evidence="1" id="KW-0472">Membrane</keyword>
<organism evidence="2 3">
    <name type="scientific">Ilex paraguariensis</name>
    <name type="common">yerba mate</name>
    <dbReference type="NCBI Taxonomy" id="185542"/>
    <lineage>
        <taxon>Eukaryota</taxon>
        <taxon>Viridiplantae</taxon>
        <taxon>Streptophyta</taxon>
        <taxon>Embryophyta</taxon>
        <taxon>Tracheophyta</taxon>
        <taxon>Spermatophyta</taxon>
        <taxon>Magnoliopsida</taxon>
        <taxon>eudicotyledons</taxon>
        <taxon>Gunneridae</taxon>
        <taxon>Pentapetalae</taxon>
        <taxon>asterids</taxon>
        <taxon>campanulids</taxon>
        <taxon>Aquifoliales</taxon>
        <taxon>Aquifoliaceae</taxon>
        <taxon>Ilex</taxon>
    </lineage>
</organism>
<sequence length="333" mass="38629">MECMLIYPGFKLQLVVVVNMDSCYMLLKKKLRVMFWHLGAGPVLILRRVFLLQRHPSAIANRKNVSVITYYVTWAYRVNYDVKHVVQRLTLRTSVLFTENRRKSASSILKENSLRHRKEEILLGHNHRSTEISTRRKVSGGILDINSLKMLAEKRDIFFLLSFLIHNTKPVVHQDLVGLVISMLLLGDFSLVLLTLLQFHGPRRSAGLARVYALWNIASMINVVSSMSLMSFPKFIFFVSLMIFDTILWWLLSFAGIFTTVASQVENYQTFSHGTCEKNFQALSKDESEWWIFPVALVVCKCIQSQLINWHVANLEIQDRSLYSNDFDLFWQS</sequence>
<protein>
    <submittedName>
        <fullName evidence="2">Uncharacterized protein</fullName>
    </submittedName>
</protein>
<name>A0ABC8R8N2_9AQUA</name>
<dbReference type="PANTHER" id="PTHR31513:SF1">
    <property type="entry name" value="EPHRIN TYPE-B RECEPTOR"/>
    <property type="match status" value="1"/>
</dbReference>
<evidence type="ECO:0000256" key="1">
    <source>
        <dbReference type="SAM" id="Phobius"/>
    </source>
</evidence>
<feature type="transmembrane region" description="Helical" evidence="1">
    <location>
        <begin position="179"/>
        <end position="199"/>
    </location>
</feature>
<keyword evidence="3" id="KW-1185">Reference proteome</keyword>
<dbReference type="EMBL" id="CAUOFW020000887">
    <property type="protein sequence ID" value="CAK9138402.1"/>
    <property type="molecule type" value="Genomic_DNA"/>
</dbReference>
<feature type="transmembrane region" description="Helical" evidence="1">
    <location>
        <begin position="235"/>
        <end position="258"/>
    </location>
</feature>
<dbReference type="PANTHER" id="PTHR31513">
    <property type="entry name" value="EPHRIN TYPE-B RECEPTOR"/>
    <property type="match status" value="1"/>
</dbReference>
<reference evidence="2 3" key="1">
    <citation type="submission" date="2024-02" db="EMBL/GenBank/DDBJ databases">
        <authorList>
            <person name="Vignale AGUSTIN F."/>
            <person name="Sosa J E."/>
            <person name="Modenutti C."/>
        </authorList>
    </citation>
    <scope>NUCLEOTIDE SEQUENCE [LARGE SCALE GENOMIC DNA]</scope>
</reference>
<keyword evidence="1" id="KW-1133">Transmembrane helix</keyword>
<evidence type="ECO:0000313" key="3">
    <source>
        <dbReference type="Proteomes" id="UP001642360"/>
    </source>
</evidence>
<keyword evidence="1" id="KW-0812">Transmembrane</keyword>
<dbReference type="Proteomes" id="UP001642360">
    <property type="component" value="Unassembled WGS sequence"/>
</dbReference>
<proteinExistence type="predicted"/>
<accession>A0ABC8R8N2</accession>
<dbReference type="AlphaFoldDB" id="A0ABC8R8N2"/>
<comment type="caution">
    <text evidence="2">The sequence shown here is derived from an EMBL/GenBank/DDBJ whole genome shotgun (WGS) entry which is preliminary data.</text>
</comment>
<evidence type="ECO:0000313" key="2">
    <source>
        <dbReference type="EMBL" id="CAK9138402.1"/>
    </source>
</evidence>
<gene>
    <name evidence="2" type="ORF">ILEXP_LOCUS5747</name>
</gene>